<organism evidence="4 5">
    <name type="scientific">Saccharomonospora viridis</name>
    <dbReference type="NCBI Taxonomy" id="1852"/>
    <lineage>
        <taxon>Bacteria</taxon>
        <taxon>Bacillati</taxon>
        <taxon>Actinomycetota</taxon>
        <taxon>Actinomycetes</taxon>
        <taxon>Pseudonocardiales</taxon>
        <taxon>Pseudonocardiaceae</taxon>
        <taxon>Saccharomonospora</taxon>
    </lineage>
</organism>
<feature type="compositionally biased region" description="Low complexity" evidence="1">
    <location>
        <begin position="358"/>
        <end position="375"/>
    </location>
</feature>
<evidence type="ECO:0000256" key="2">
    <source>
        <dbReference type="SAM" id="Phobius"/>
    </source>
</evidence>
<feature type="compositionally biased region" description="Pro residues" evidence="1">
    <location>
        <begin position="331"/>
        <end position="343"/>
    </location>
</feature>
<evidence type="ECO:0000313" key="5">
    <source>
        <dbReference type="Proteomes" id="UP000030848"/>
    </source>
</evidence>
<accession>A0A837DF46</accession>
<gene>
    <name evidence="4" type="ORF">MINT15_18760</name>
</gene>
<evidence type="ECO:0000259" key="3">
    <source>
        <dbReference type="Pfam" id="PF18915"/>
    </source>
</evidence>
<dbReference type="Proteomes" id="UP000030848">
    <property type="component" value="Unassembled WGS sequence"/>
</dbReference>
<protein>
    <recommendedName>
        <fullName evidence="3">DUF5667 domain-containing protein</fullName>
    </recommendedName>
</protein>
<evidence type="ECO:0000256" key="1">
    <source>
        <dbReference type="SAM" id="MobiDB-lite"/>
    </source>
</evidence>
<keyword evidence="2" id="KW-0472">Membrane</keyword>
<comment type="caution">
    <text evidence="4">The sequence shown here is derived from an EMBL/GenBank/DDBJ whole genome shotgun (WGS) entry which is preliminary data.</text>
</comment>
<dbReference type="OMA" id="HDASEGH"/>
<keyword evidence="2" id="KW-1133">Transmembrane helix</keyword>
<proteinExistence type="predicted"/>
<dbReference type="Pfam" id="PF18915">
    <property type="entry name" value="DUF5667"/>
    <property type="match status" value="1"/>
</dbReference>
<feature type="domain" description="DUF5667" evidence="3">
    <location>
        <begin position="106"/>
        <end position="161"/>
    </location>
</feature>
<dbReference type="EMBL" id="JRZE01000003">
    <property type="protein sequence ID" value="KHF44994.1"/>
    <property type="molecule type" value="Genomic_DNA"/>
</dbReference>
<dbReference type="AlphaFoldDB" id="A0A837DF46"/>
<feature type="compositionally biased region" description="Basic and acidic residues" evidence="1">
    <location>
        <begin position="290"/>
        <end position="303"/>
    </location>
</feature>
<name>A0A837DF46_9PSEU</name>
<feature type="transmembrane region" description="Helical" evidence="2">
    <location>
        <begin position="82"/>
        <end position="103"/>
    </location>
</feature>
<feature type="region of interest" description="Disordered" evidence="1">
    <location>
        <begin position="254"/>
        <end position="375"/>
    </location>
</feature>
<sequence>MEAEAVSRAAWFRTRRRDDERFARAVESGSDSDSFGAELAVVAALRRLGDSVTVDDRARERIVRRIVASPPRPRPRARLRPAALLAGLFSLVVALTGLGTALAQNALPGEPLYHLKLVQETVTLGLTFDAEDDAVRRLSYASRRLDEMTELGRHEGPDDSDEDGYQLALREFTAHATEGTSRLTALATRSDTRLLSVLSSWARRESTRLDTLIPALPATVGDDLGTLLQRIERRATALSARMDCYEITSATTDDLGALPATSGCAAPSPLPQHTDKPHTRPSIPAKRKEHTPPRDVPAPEHRRASMAIPYDTPEQSRRPVQPEGSLDPTDVAPPPTVPAPVPAPTRARLPDSSPEEPPLLSIAPLLPGLPAVTIG</sequence>
<evidence type="ECO:0000313" key="4">
    <source>
        <dbReference type="EMBL" id="KHF44994.1"/>
    </source>
</evidence>
<dbReference type="InterPro" id="IPR043725">
    <property type="entry name" value="DUF5667"/>
</dbReference>
<keyword evidence="2" id="KW-0812">Transmembrane</keyword>
<reference evidence="4 5" key="1">
    <citation type="submission" date="2014-10" db="EMBL/GenBank/DDBJ databases">
        <title>Genome sequence of Micropolyspora internatus JCM3315.</title>
        <authorList>
            <person name="Shin S.-K."/>
            <person name="Yi H."/>
        </authorList>
    </citation>
    <scope>NUCLEOTIDE SEQUENCE [LARGE SCALE GENOMIC DNA]</scope>
    <source>
        <strain evidence="4 5">JCM 3315</strain>
    </source>
</reference>